<evidence type="ECO:0000313" key="1">
    <source>
        <dbReference type="EMBL" id="KND89931.1"/>
    </source>
</evidence>
<evidence type="ECO:0000313" key="2">
    <source>
        <dbReference type="Proteomes" id="UP000036947"/>
    </source>
</evidence>
<protein>
    <submittedName>
        <fullName evidence="1">Uncharacterized protein</fullName>
    </submittedName>
</protein>
<accession>A0A0L0N7B9</accession>
<keyword evidence="2" id="KW-1185">Reference proteome</keyword>
<gene>
    <name evidence="1" type="ORF">TOPH_05382</name>
</gene>
<proteinExistence type="predicted"/>
<dbReference type="AlphaFoldDB" id="A0A0L0N7B9"/>
<reference evidence="1 2" key="1">
    <citation type="journal article" date="2015" name="BMC Genomics">
        <title>The genome of the truffle-parasite Tolypocladium ophioglossoides and the evolution of antifungal peptaibiotics.</title>
        <authorList>
            <person name="Quandt C.A."/>
            <person name="Bushley K.E."/>
            <person name="Spatafora J.W."/>
        </authorList>
    </citation>
    <scope>NUCLEOTIDE SEQUENCE [LARGE SCALE GENOMIC DNA]</scope>
    <source>
        <strain evidence="1 2">CBS 100239</strain>
    </source>
</reference>
<name>A0A0L0N7B9_TOLOC</name>
<organism evidence="1 2">
    <name type="scientific">Tolypocladium ophioglossoides (strain CBS 100239)</name>
    <name type="common">Snaketongue truffleclub</name>
    <name type="synonym">Elaphocordyceps ophioglossoides</name>
    <dbReference type="NCBI Taxonomy" id="1163406"/>
    <lineage>
        <taxon>Eukaryota</taxon>
        <taxon>Fungi</taxon>
        <taxon>Dikarya</taxon>
        <taxon>Ascomycota</taxon>
        <taxon>Pezizomycotina</taxon>
        <taxon>Sordariomycetes</taxon>
        <taxon>Hypocreomycetidae</taxon>
        <taxon>Hypocreales</taxon>
        <taxon>Ophiocordycipitaceae</taxon>
        <taxon>Tolypocladium</taxon>
    </lineage>
</organism>
<sequence length="124" mass="14363">MRRPSSSPGGGVECRVLWTFVSISRWRIEFSFPPCGTHRRDLSELTCRKAPMYRENGRRPFFWSCSRHALSMQEVSRLESDCSPDQNAQCDHGRTRQRRLRLALPRISATSTACHLRQAVSKRL</sequence>
<dbReference type="Proteomes" id="UP000036947">
    <property type="component" value="Unassembled WGS sequence"/>
</dbReference>
<dbReference type="EMBL" id="LFRF01000015">
    <property type="protein sequence ID" value="KND89931.1"/>
    <property type="molecule type" value="Genomic_DNA"/>
</dbReference>
<comment type="caution">
    <text evidence="1">The sequence shown here is derived from an EMBL/GenBank/DDBJ whole genome shotgun (WGS) entry which is preliminary data.</text>
</comment>